<dbReference type="PANTHER" id="PTHR43071:SF1">
    <property type="entry name" value="2-AMINO-4-HYDROXY-6-HYDROXYMETHYLDIHYDROPTERIDINE PYROPHOSPHOKINASE"/>
    <property type="match status" value="1"/>
</dbReference>
<dbReference type="GO" id="GO:0046654">
    <property type="term" value="P:tetrahydrofolate biosynthetic process"/>
    <property type="evidence" value="ECO:0007669"/>
    <property type="project" value="UniProtKB-UniPathway"/>
</dbReference>
<dbReference type="Gene3D" id="3.30.70.560">
    <property type="entry name" value="7,8-Dihydro-6-hydroxymethylpterin-pyrophosphokinase HPPK"/>
    <property type="match status" value="1"/>
</dbReference>
<organism evidence="14 15">
    <name type="scientific">Acidipila rosea</name>
    <dbReference type="NCBI Taxonomy" id="768535"/>
    <lineage>
        <taxon>Bacteria</taxon>
        <taxon>Pseudomonadati</taxon>
        <taxon>Acidobacteriota</taxon>
        <taxon>Terriglobia</taxon>
        <taxon>Terriglobales</taxon>
        <taxon>Acidobacteriaceae</taxon>
        <taxon>Acidipila</taxon>
    </lineage>
</organism>
<protein>
    <recommendedName>
        <fullName evidence="4">2-amino-4-hydroxy-6-hydroxymethyldihydropteridine pyrophosphokinase</fullName>
        <ecNumber evidence="3">2.7.6.3</ecNumber>
    </recommendedName>
    <alternativeName>
        <fullName evidence="11">6-hydroxymethyl-7,8-dihydropterin pyrophosphokinase</fullName>
    </alternativeName>
    <alternativeName>
        <fullName evidence="12">7,8-dihydro-6-hydroxymethylpterin-pyrophosphokinase</fullName>
    </alternativeName>
</protein>
<evidence type="ECO:0000313" key="14">
    <source>
        <dbReference type="EMBL" id="TCK72634.1"/>
    </source>
</evidence>
<reference evidence="14 15" key="1">
    <citation type="submission" date="2019-03" db="EMBL/GenBank/DDBJ databases">
        <title>Genomic Encyclopedia of Type Strains, Phase IV (KMG-IV): sequencing the most valuable type-strain genomes for metagenomic binning, comparative biology and taxonomic classification.</title>
        <authorList>
            <person name="Goeker M."/>
        </authorList>
    </citation>
    <scope>NUCLEOTIDE SEQUENCE [LARGE SCALE GENOMIC DNA]</scope>
    <source>
        <strain evidence="14 15">DSM 103428</strain>
    </source>
</reference>
<keyword evidence="7 14" id="KW-0418">Kinase</keyword>
<name>A0A4R1L3Q0_9BACT</name>
<sequence>MKRLALIGMGSNIDSPVGTPRQTMDHALGLMNRLGEITARSAIYETQPVGLQEQPVFLNAAIALRTELEPEALLMGLLQIERELGRDRIQAPPKGPRTLDLDLLMMEEIVLRTKTLTLPHPELEHRRFVLAPLAEIAPEARHPLLGGTIAELLAALPARGANRPDAVRRLDNI</sequence>
<accession>A0A4R1L3Q0</accession>
<dbReference type="Pfam" id="PF01288">
    <property type="entry name" value="HPPK"/>
    <property type="match status" value="1"/>
</dbReference>
<dbReference type="GO" id="GO:0005524">
    <property type="term" value="F:ATP binding"/>
    <property type="evidence" value="ECO:0007669"/>
    <property type="project" value="UniProtKB-KW"/>
</dbReference>
<evidence type="ECO:0000256" key="3">
    <source>
        <dbReference type="ARBA" id="ARBA00013253"/>
    </source>
</evidence>
<dbReference type="GO" id="GO:0016301">
    <property type="term" value="F:kinase activity"/>
    <property type="evidence" value="ECO:0007669"/>
    <property type="project" value="UniProtKB-KW"/>
</dbReference>
<dbReference type="InterPro" id="IPR035907">
    <property type="entry name" value="Hppk_sf"/>
</dbReference>
<keyword evidence="9" id="KW-0289">Folate biosynthesis</keyword>
<dbReference type="EMBL" id="SMGK01000003">
    <property type="protein sequence ID" value="TCK72634.1"/>
    <property type="molecule type" value="Genomic_DNA"/>
</dbReference>
<keyword evidence="15" id="KW-1185">Reference proteome</keyword>
<comment type="function">
    <text evidence="10">Catalyzes the transfer of pyrophosphate from adenosine triphosphate (ATP) to 6-hydroxymethyl-7,8-dihydropterin, an enzymatic step in folate biosynthesis pathway.</text>
</comment>
<evidence type="ECO:0000256" key="9">
    <source>
        <dbReference type="ARBA" id="ARBA00022909"/>
    </source>
</evidence>
<evidence type="ECO:0000256" key="12">
    <source>
        <dbReference type="ARBA" id="ARBA00033413"/>
    </source>
</evidence>
<keyword evidence="6" id="KW-0547">Nucleotide-binding</keyword>
<dbReference type="GO" id="GO:0046656">
    <property type="term" value="P:folic acid biosynthetic process"/>
    <property type="evidence" value="ECO:0007669"/>
    <property type="project" value="UniProtKB-KW"/>
</dbReference>
<proteinExistence type="inferred from homology"/>
<evidence type="ECO:0000256" key="2">
    <source>
        <dbReference type="ARBA" id="ARBA00005810"/>
    </source>
</evidence>
<dbReference type="UniPathway" id="UPA00077">
    <property type="reaction ID" value="UER00155"/>
</dbReference>
<dbReference type="NCBIfam" id="TIGR01498">
    <property type="entry name" value="folK"/>
    <property type="match status" value="1"/>
</dbReference>
<gene>
    <name evidence="14" type="ORF">C7378_2220</name>
</gene>
<evidence type="ECO:0000256" key="8">
    <source>
        <dbReference type="ARBA" id="ARBA00022840"/>
    </source>
</evidence>
<dbReference type="AlphaFoldDB" id="A0A4R1L3Q0"/>
<comment type="caution">
    <text evidence="14">The sequence shown here is derived from an EMBL/GenBank/DDBJ whole genome shotgun (WGS) entry which is preliminary data.</text>
</comment>
<evidence type="ECO:0000256" key="10">
    <source>
        <dbReference type="ARBA" id="ARBA00029409"/>
    </source>
</evidence>
<keyword evidence="5" id="KW-0808">Transferase</keyword>
<evidence type="ECO:0000256" key="5">
    <source>
        <dbReference type="ARBA" id="ARBA00022679"/>
    </source>
</evidence>
<evidence type="ECO:0000256" key="1">
    <source>
        <dbReference type="ARBA" id="ARBA00005051"/>
    </source>
</evidence>
<dbReference type="Proteomes" id="UP000295210">
    <property type="component" value="Unassembled WGS sequence"/>
</dbReference>
<dbReference type="OrthoDB" id="9808041at2"/>
<evidence type="ECO:0000259" key="13">
    <source>
        <dbReference type="Pfam" id="PF01288"/>
    </source>
</evidence>
<dbReference type="PANTHER" id="PTHR43071">
    <property type="entry name" value="2-AMINO-4-HYDROXY-6-HYDROXYMETHYLDIHYDROPTERIDINE PYROPHOSPHOKINASE"/>
    <property type="match status" value="1"/>
</dbReference>
<comment type="pathway">
    <text evidence="1">Cofactor biosynthesis; tetrahydrofolate biosynthesis; 2-amino-4-hydroxy-6-hydroxymethyl-7,8-dihydropteridine diphosphate from 7,8-dihydroneopterin triphosphate: step 4/4.</text>
</comment>
<evidence type="ECO:0000256" key="4">
    <source>
        <dbReference type="ARBA" id="ARBA00016218"/>
    </source>
</evidence>
<dbReference type="CDD" id="cd00483">
    <property type="entry name" value="HPPK"/>
    <property type="match status" value="1"/>
</dbReference>
<dbReference type="GO" id="GO:0003848">
    <property type="term" value="F:2-amino-4-hydroxy-6-hydroxymethyldihydropteridine diphosphokinase activity"/>
    <property type="evidence" value="ECO:0007669"/>
    <property type="project" value="UniProtKB-EC"/>
</dbReference>
<dbReference type="RefSeq" id="WP_131996234.1">
    <property type="nucleotide sequence ID" value="NZ_SMGK01000003.1"/>
</dbReference>
<keyword evidence="8" id="KW-0067">ATP-binding</keyword>
<evidence type="ECO:0000256" key="6">
    <source>
        <dbReference type="ARBA" id="ARBA00022741"/>
    </source>
</evidence>
<feature type="domain" description="7,8-dihydro-6-hydroxymethylpterin-pyrophosphokinase" evidence="13">
    <location>
        <begin position="7"/>
        <end position="138"/>
    </location>
</feature>
<evidence type="ECO:0000256" key="7">
    <source>
        <dbReference type="ARBA" id="ARBA00022777"/>
    </source>
</evidence>
<dbReference type="SUPFAM" id="SSF55083">
    <property type="entry name" value="6-hydroxymethyl-7,8-dihydropterin pyrophosphokinase, HPPK"/>
    <property type="match status" value="1"/>
</dbReference>
<dbReference type="InterPro" id="IPR000550">
    <property type="entry name" value="Hppk"/>
</dbReference>
<evidence type="ECO:0000313" key="15">
    <source>
        <dbReference type="Proteomes" id="UP000295210"/>
    </source>
</evidence>
<evidence type="ECO:0000256" key="11">
    <source>
        <dbReference type="ARBA" id="ARBA00029766"/>
    </source>
</evidence>
<dbReference type="EC" id="2.7.6.3" evidence="3"/>
<comment type="similarity">
    <text evidence="2">Belongs to the HPPK family.</text>
</comment>